<sequence length="86" mass="10036">MRTLDSFLAPHPISALREAAADVGGEHMPGRALTETVDRAGRFRYLTAVRRRSAWPHNRARFCNETGRKFFDWCRVEITLEQRRIH</sequence>
<protein>
    <submittedName>
        <fullName evidence="1">AAEL002573-PA</fullName>
    </submittedName>
</protein>
<reference evidence="1" key="3">
    <citation type="submission" date="2012-09" db="EMBL/GenBank/DDBJ databases">
        <authorList>
            <consortium name="VectorBase"/>
        </authorList>
    </citation>
    <scope>NUCLEOTIDE SEQUENCE</scope>
    <source>
        <strain evidence="1">Liverpool</strain>
    </source>
</reference>
<dbReference type="Proteomes" id="UP000682892">
    <property type="component" value="Chromosome 1"/>
</dbReference>
<reference evidence="1" key="1">
    <citation type="submission" date="2005-10" db="EMBL/GenBank/DDBJ databases">
        <authorList>
            <person name="Loftus B.J."/>
            <person name="Nene V.M."/>
            <person name="Hannick L.I."/>
            <person name="Bidwell S."/>
            <person name="Haas B."/>
            <person name="Amedeo P."/>
            <person name="Orvis J."/>
            <person name="Wortman J.R."/>
            <person name="White O.R."/>
            <person name="Salzberg S."/>
            <person name="Shumway M."/>
            <person name="Koo H."/>
            <person name="Zhao Y."/>
            <person name="Holmes M."/>
            <person name="Miller J."/>
            <person name="Schatz M."/>
            <person name="Pop M."/>
            <person name="Pai G."/>
            <person name="Utterback T."/>
            <person name="Rogers Y.-H."/>
            <person name="Kravitz S."/>
            <person name="Fraser C.M."/>
        </authorList>
    </citation>
    <scope>NUCLEOTIDE SEQUENCE</scope>
    <source>
        <strain evidence="1">Liverpool</strain>
    </source>
</reference>
<dbReference type="PaxDb" id="7159-AAEL002573-PA"/>
<dbReference type="HOGENOM" id="CLU_2499707_0_0_1"/>
<reference evidence="1" key="2">
    <citation type="journal article" date="2007" name="Science">
        <title>Genome sequence of Aedes aegypti, a major arbovirus vector.</title>
        <authorList>
            <person name="Nene V."/>
            <person name="Wortman J.R."/>
            <person name="Lawson D."/>
            <person name="Haas B."/>
            <person name="Kodira C."/>
            <person name="Tu Z.J."/>
            <person name="Loftus B."/>
            <person name="Xi Z."/>
            <person name="Megy K."/>
            <person name="Grabherr M."/>
            <person name="Ren Q."/>
            <person name="Zdobnov E.M."/>
            <person name="Lobo N.F."/>
            <person name="Campbell K.S."/>
            <person name="Brown S.E."/>
            <person name="Bonaldo M.F."/>
            <person name="Zhu J."/>
            <person name="Sinkins S.P."/>
            <person name="Hogenkamp D.G."/>
            <person name="Amedeo P."/>
            <person name="Arensburger P."/>
            <person name="Atkinson P.W."/>
            <person name="Bidwell S."/>
            <person name="Biedler J."/>
            <person name="Birney E."/>
            <person name="Bruggner R.V."/>
            <person name="Costas J."/>
            <person name="Coy M.R."/>
            <person name="Crabtree J."/>
            <person name="Crawford M."/>
            <person name="Debruyn B."/>
            <person name="Decaprio D."/>
            <person name="Eiglmeier K."/>
            <person name="Eisenstadt E."/>
            <person name="El-Dorry H."/>
            <person name="Gelbart W.M."/>
            <person name="Gomes S.L."/>
            <person name="Hammond M."/>
            <person name="Hannick L.I."/>
            <person name="Hogan J.R."/>
            <person name="Holmes M.H."/>
            <person name="Jaffe D."/>
            <person name="Johnston J.S."/>
            <person name="Kennedy R.C."/>
            <person name="Koo H."/>
            <person name="Kravitz S."/>
            <person name="Kriventseva E.V."/>
            <person name="Kulp D."/>
            <person name="Labutti K."/>
            <person name="Lee E."/>
            <person name="Li S."/>
            <person name="Lovin D.D."/>
            <person name="Mao C."/>
            <person name="Mauceli E."/>
            <person name="Menck C.F."/>
            <person name="Miller J.R."/>
            <person name="Montgomery P."/>
            <person name="Mori A."/>
            <person name="Nascimento A.L."/>
            <person name="Naveira H.F."/>
            <person name="Nusbaum C."/>
            <person name="O'leary S."/>
            <person name="Orvis J."/>
            <person name="Pertea M."/>
            <person name="Quesneville H."/>
            <person name="Reidenbach K.R."/>
            <person name="Rogers Y.H."/>
            <person name="Roth C.W."/>
            <person name="Schneider J.R."/>
            <person name="Schatz M."/>
            <person name="Shumway M."/>
            <person name="Stanke M."/>
            <person name="Stinson E.O."/>
            <person name="Tubio J.M."/>
            <person name="Vanzee J.P."/>
            <person name="Verjovski-Almeida S."/>
            <person name="Werner D."/>
            <person name="White O."/>
            <person name="Wyder S."/>
            <person name="Zeng Q."/>
            <person name="Zhao Q."/>
            <person name="Zhao Y."/>
            <person name="Hill C.A."/>
            <person name="Raikhel A.S."/>
            <person name="Soares M.B."/>
            <person name="Knudson D.L."/>
            <person name="Lee N.H."/>
            <person name="Galagan J."/>
            <person name="Salzberg S.L."/>
            <person name="Paulsen I.T."/>
            <person name="Dimopoulos G."/>
            <person name="Collins F.H."/>
            <person name="Birren B."/>
            <person name="Fraser-Liggett C.M."/>
            <person name="Severson D.W."/>
        </authorList>
    </citation>
    <scope>NUCLEOTIDE SEQUENCE [LARGE SCALE GENOMIC DNA]</scope>
    <source>
        <strain evidence="1">Liverpool</strain>
    </source>
</reference>
<evidence type="ECO:0000313" key="1">
    <source>
        <dbReference type="EMBL" id="EAT46238.1"/>
    </source>
</evidence>
<accession>Q17HU9</accession>
<dbReference type="AlphaFoldDB" id="Q17HU9"/>
<proteinExistence type="predicted"/>
<dbReference type="EMBL" id="CH477245">
    <property type="protein sequence ID" value="EAT46238.1"/>
    <property type="molecule type" value="Genomic_DNA"/>
</dbReference>
<organism evidence="1 2">
    <name type="scientific">Aedes aegypti</name>
    <name type="common">Yellowfever mosquito</name>
    <name type="synonym">Culex aegypti</name>
    <dbReference type="NCBI Taxonomy" id="7159"/>
    <lineage>
        <taxon>Eukaryota</taxon>
        <taxon>Metazoa</taxon>
        <taxon>Ecdysozoa</taxon>
        <taxon>Arthropoda</taxon>
        <taxon>Hexapoda</taxon>
        <taxon>Insecta</taxon>
        <taxon>Pterygota</taxon>
        <taxon>Neoptera</taxon>
        <taxon>Endopterygota</taxon>
        <taxon>Diptera</taxon>
        <taxon>Nematocera</taxon>
        <taxon>Culicoidea</taxon>
        <taxon>Culicidae</taxon>
        <taxon>Culicinae</taxon>
        <taxon>Aedini</taxon>
        <taxon>Aedes</taxon>
        <taxon>Stegomyia</taxon>
    </lineage>
</organism>
<evidence type="ECO:0000313" key="2">
    <source>
        <dbReference type="Proteomes" id="UP000682892"/>
    </source>
</evidence>
<name>Q17HU9_AEDAE</name>
<gene>
    <name evidence="1" type="ORF">AaeL_AAEL002573</name>
</gene>